<evidence type="ECO:0000256" key="3">
    <source>
        <dbReference type="ARBA" id="ARBA00023027"/>
    </source>
</evidence>
<keyword evidence="3" id="KW-0520">NAD</keyword>
<evidence type="ECO:0000256" key="2">
    <source>
        <dbReference type="ARBA" id="ARBA00023002"/>
    </source>
</evidence>
<dbReference type="PANTHER" id="PTHR43477">
    <property type="entry name" value="DIHYDROANTICAPSIN 7-DEHYDROGENASE"/>
    <property type="match status" value="1"/>
</dbReference>
<dbReference type="PROSITE" id="PS00061">
    <property type="entry name" value="ADH_SHORT"/>
    <property type="match status" value="1"/>
</dbReference>
<evidence type="ECO:0000256" key="1">
    <source>
        <dbReference type="ARBA" id="ARBA00006484"/>
    </source>
</evidence>
<dbReference type="InterPro" id="IPR002347">
    <property type="entry name" value="SDR_fam"/>
</dbReference>
<keyword evidence="2 4" id="KW-0560">Oxidoreductase</keyword>
<gene>
    <name evidence="4" type="ordered locus">SAR116_0303</name>
</gene>
<organism evidence="4 5">
    <name type="scientific">Puniceispirillum marinum (strain IMCC1322)</name>
    <dbReference type="NCBI Taxonomy" id="488538"/>
    <lineage>
        <taxon>Bacteria</taxon>
        <taxon>Pseudomonadati</taxon>
        <taxon>Pseudomonadota</taxon>
        <taxon>Alphaproteobacteria</taxon>
        <taxon>Candidatus Puniceispirillales</taxon>
        <taxon>Candidatus Puniceispirillaceae</taxon>
        <taxon>Candidatus Puniceispirillum</taxon>
    </lineage>
</organism>
<dbReference type="Pfam" id="PF13561">
    <property type="entry name" value="adh_short_C2"/>
    <property type="match status" value="1"/>
</dbReference>
<reference evidence="4 5" key="1">
    <citation type="journal article" date="2010" name="J. Bacteriol.">
        <title>Complete genome sequence of "Candidatus Puniceispirillum marinum" IMCC1322, a representative of the SAR116 clade in the Alphaproteobacteria.</title>
        <authorList>
            <person name="Oh H.M."/>
            <person name="Kwon K.K."/>
            <person name="Kang I."/>
            <person name="Kang S.G."/>
            <person name="Lee J.H."/>
            <person name="Kim S.J."/>
            <person name="Cho J.C."/>
        </authorList>
    </citation>
    <scope>NUCLEOTIDE SEQUENCE [LARGE SCALE GENOMIC DNA]</scope>
    <source>
        <strain evidence="4 5">IMCC1322</strain>
    </source>
</reference>
<dbReference type="OrthoDB" id="9789398at2"/>
<dbReference type="EMBL" id="CP001751">
    <property type="protein sequence ID" value="ADE38546.1"/>
    <property type="molecule type" value="Genomic_DNA"/>
</dbReference>
<dbReference type="STRING" id="488538.SAR116_0303"/>
<dbReference type="eggNOG" id="COG1028">
    <property type="taxonomic scope" value="Bacteria"/>
</dbReference>
<accession>D5BQ48</accession>
<evidence type="ECO:0000313" key="4">
    <source>
        <dbReference type="EMBL" id="ADE38546.1"/>
    </source>
</evidence>
<evidence type="ECO:0000313" key="5">
    <source>
        <dbReference type="Proteomes" id="UP000007460"/>
    </source>
</evidence>
<dbReference type="PRINTS" id="PR00081">
    <property type="entry name" value="GDHRDH"/>
</dbReference>
<protein>
    <submittedName>
        <fullName evidence="4">Short-chain dehydrogenase/reductase SDR</fullName>
        <ecNumber evidence="4">1.-.-.-</ecNumber>
    </submittedName>
</protein>
<dbReference type="InterPro" id="IPR051122">
    <property type="entry name" value="SDR_DHRS6-like"/>
</dbReference>
<dbReference type="RefSeq" id="WP_013045176.1">
    <property type="nucleotide sequence ID" value="NC_014010.1"/>
</dbReference>
<dbReference type="AlphaFoldDB" id="D5BQ48"/>
<dbReference type="InterPro" id="IPR036291">
    <property type="entry name" value="NAD(P)-bd_dom_sf"/>
</dbReference>
<dbReference type="PANTHER" id="PTHR43477:SF4">
    <property type="entry name" value="DEHYDROGENASE_REDUCTASE SDR FAMILY MEMBER 6"/>
    <property type="match status" value="1"/>
</dbReference>
<dbReference type="FunFam" id="3.40.50.720:FF:000084">
    <property type="entry name" value="Short-chain dehydrogenase reductase"/>
    <property type="match status" value="1"/>
</dbReference>
<dbReference type="GO" id="GO:0016491">
    <property type="term" value="F:oxidoreductase activity"/>
    <property type="evidence" value="ECO:0007669"/>
    <property type="project" value="UniProtKB-KW"/>
</dbReference>
<dbReference type="InterPro" id="IPR020904">
    <property type="entry name" value="Sc_DH/Rdtase_CS"/>
</dbReference>
<dbReference type="Proteomes" id="UP000007460">
    <property type="component" value="Chromosome"/>
</dbReference>
<dbReference type="KEGG" id="apb:SAR116_0303"/>
<keyword evidence="5" id="KW-1185">Reference proteome</keyword>
<dbReference type="HOGENOM" id="CLU_010194_1_0_5"/>
<name>D5BQ48_PUNMI</name>
<dbReference type="SUPFAM" id="SSF51735">
    <property type="entry name" value="NAD(P)-binding Rossmann-fold domains"/>
    <property type="match status" value="1"/>
</dbReference>
<dbReference type="PRINTS" id="PR00080">
    <property type="entry name" value="SDRFAMILY"/>
</dbReference>
<sequence length="246" mass="26342">MDRLLGKKVLITAAGQGMGRAAALAMAAEGAQVFATDINVNTLETLARENNAIETFQLDVLDPVAIAKAPERTGILTTLFNCAGFVHNGTIMDMSEDDWDFSFGLNVRSQFRLIRAYLPGMLEQQDGSIINMASVASSIKGAPNRCLYGSTKAAILGLTRAVAADYVGQGIRCNALCPGTIMTPSLEERMRATGNYEDAKIQFLARQPIGRFATADEVAGILIHLASDESKFTTGTFQIVDGGWSL</sequence>
<comment type="similarity">
    <text evidence="1">Belongs to the short-chain dehydrogenases/reductases (SDR) family.</text>
</comment>
<proteinExistence type="inferred from homology"/>
<dbReference type="Gene3D" id="3.40.50.720">
    <property type="entry name" value="NAD(P)-binding Rossmann-like Domain"/>
    <property type="match status" value="1"/>
</dbReference>
<dbReference type="EC" id="1.-.-.-" evidence="4"/>